<keyword evidence="2" id="KW-0812">Transmembrane</keyword>
<evidence type="ECO:0000313" key="4">
    <source>
        <dbReference type="Proteomes" id="UP000258309"/>
    </source>
</evidence>
<dbReference type="Proteomes" id="UP000258309">
    <property type="component" value="Unassembled WGS sequence"/>
</dbReference>
<sequence length="263" mass="27314">MERELFRRSADAPEVVLNQHPYSGTEADKMTYAGDPNGYWHPNRVQTQALIFEPLADNKNSGRRICGLTIVVFVAIVGCLSFIVGGVVGGGIGGAIVSKNHEPSTITIAASSTSPPASATAQTTASSSPLPPSSTTTTTASSSTTNTVIPTVITNPTGCNANNGTIYKSTRYPGSSFEILCNTDLKANTDIGKGQIVTTLGECFDNCAAYNNASQTPECVGAVWVIFSGFNPDNDSRCFLKGQSVLPVGDQGQILAGGILVSG</sequence>
<evidence type="ECO:0008006" key="5">
    <source>
        <dbReference type="Google" id="ProtNLM"/>
    </source>
</evidence>
<organism evidence="3 4">
    <name type="scientific">Scytalidium lignicola</name>
    <name type="common">Hyphomycete</name>
    <dbReference type="NCBI Taxonomy" id="5539"/>
    <lineage>
        <taxon>Eukaryota</taxon>
        <taxon>Fungi</taxon>
        <taxon>Dikarya</taxon>
        <taxon>Ascomycota</taxon>
        <taxon>Pezizomycotina</taxon>
        <taxon>Leotiomycetes</taxon>
        <taxon>Leotiomycetes incertae sedis</taxon>
        <taxon>Scytalidium</taxon>
    </lineage>
</organism>
<feature type="non-terminal residue" evidence="3">
    <location>
        <position position="1"/>
    </location>
</feature>
<dbReference type="OMA" id="NDSRCFL"/>
<comment type="caution">
    <text evidence="3">The sequence shown here is derived from an EMBL/GenBank/DDBJ whole genome shotgun (WGS) entry which is preliminary data.</text>
</comment>
<protein>
    <recommendedName>
        <fullName evidence="5">Apple domain-containing protein</fullName>
    </recommendedName>
</protein>
<reference evidence="3 4" key="1">
    <citation type="submission" date="2018-05" db="EMBL/GenBank/DDBJ databases">
        <title>Draft genome sequence of Scytalidium lignicola DSM 105466, a ubiquitous saprotrophic fungus.</title>
        <authorList>
            <person name="Buettner E."/>
            <person name="Gebauer A.M."/>
            <person name="Hofrichter M."/>
            <person name="Liers C."/>
            <person name="Kellner H."/>
        </authorList>
    </citation>
    <scope>NUCLEOTIDE SEQUENCE [LARGE SCALE GENOMIC DNA]</scope>
    <source>
        <strain evidence="3 4">DSM 105466</strain>
    </source>
</reference>
<keyword evidence="4" id="KW-1185">Reference proteome</keyword>
<evidence type="ECO:0000256" key="1">
    <source>
        <dbReference type="SAM" id="MobiDB-lite"/>
    </source>
</evidence>
<feature type="non-terminal residue" evidence="3">
    <location>
        <position position="263"/>
    </location>
</feature>
<proteinExistence type="predicted"/>
<accession>A0A3E2HNC4</accession>
<feature type="transmembrane region" description="Helical" evidence="2">
    <location>
        <begin position="68"/>
        <end position="97"/>
    </location>
</feature>
<evidence type="ECO:0000256" key="2">
    <source>
        <dbReference type="SAM" id="Phobius"/>
    </source>
</evidence>
<gene>
    <name evidence="3" type="ORF">B7463_g1563</name>
</gene>
<keyword evidence="2" id="KW-1133">Transmembrane helix</keyword>
<dbReference type="AlphaFoldDB" id="A0A3E2HNC4"/>
<name>A0A3E2HNC4_SCYLI</name>
<evidence type="ECO:0000313" key="3">
    <source>
        <dbReference type="EMBL" id="RFU34813.1"/>
    </source>
</evidence>
<feature type="region of interest" description="Disordered" evidence="1">
    <location>
        <begin position="108"/>
        <end position="149"/>
    </location>
</feature>
<dbReference type="STRING" id="5539.A0A3E2HNC4"/>
<keyword evidence="2" id="KW-0472">Membrane</keyword>
<dbReference type="EMBL" id="NCSJ02000016">
    <property type="protein sequence ID" value="RFU34813.1"/>
    <property type="molecule type" value="Genomic_DNA"/>
</dbReference>